<dbReference type="Proteomes" id="UP000015346">
    <property type="component" value="Unassembled WGS sequence"/>
</dbReference>
<proteinExistence type="predicted"/>
<dbReference type="EMBL" id="AOLV01000039">
    <property type="protein sequence ID" value="EPX82763.1"/>
    <property type="molecule type" value="Genomic_DNA"/>
</dbReference>
<dbReference type="STRING" id="1123069.ruthe_03225"/>
<evidence type="ECO:0000313" key="1">
    <source>
        <dbReference type="EMBL" id="EPX82763.1"/>
    </source>
</evidence>
<dbReference type="HOGENOM" id="CLU_1213809_0_0_5"/>
<organism evidence="1 2">
    <name type="scientific">Rubellimicrobium thermophilum DSM 16684</name>
    <dbReference type="NCBI Taxonomy" id="1123069"/>
    <lineage>
        <taxon>Bacteria</taxon>
        <taxon>Pseudomonadati</taxon>
        <taxon>Pseudomonadota</taxon>
        <taxon>Alphaproteobacteria</taxon>
        <taxon>Rhodobacterales</taxon>
        <taxon>Roseobacteraceae</taxon>
        <taxon>Rubellimicrobium</taxon>
    </lineage>
</organism>
<reference evidence="1 2" key="1">
    <citation type="journal article" date="2013" name="Stand. Genomic Sci.">
        <title>Genome sequence of the reddish-pigmented Rubellimicrobium thermophilum type strain (DSM 16684(T)), a member of the Roseobacter clade.</title>
        <authorList>
            <person name="Fiebig A."/>
            <person name="Riedel T."/>
            <person name="Gronow S."/>
            <person name="Petersen J."/>
            <person name="Klenk H.P."/>
            <person name="Goker M."/>
        </authorList>
    </citation>
    <scope>NUCLEOTIDE SEQUENCE [LARGE SCALE GENOMIC DNA]</scope>
    <source>
        <strain evidence="1 2">DSM 16684</strain>
    </source>
</reference>
<name>S9QSX8_9RHOB</name>
<sequence>MDAIGWALGSVLGHLYLHGLVVDPDPGALALEPRDVHWTHEGQSGIGRAWTVRLLPPCPALRRGCPGDPAFRMAFEDSFARLVAPLTEGLHAASGLSRPALWRLAGDGLVLGLIEPARALGRTALLPAEAEALSARQGGRFFARQRRIVELVLPADPARNLPESREIWRARGGCCRAYTWGGNGYCSTCVHLAPEEQIRRWQDWQEGQRAAAAAAGPEEDPCPAV</sequence>
<gene>
    <name evidence="1" type="ORF">ruthe_03225</name>
</gene>
<dbReference type="AlphaFoldDB" id="S9QSX8"/>
<evidence type="ECO:0000313" key="2">
    <source>
        <dbReference type="Proteomes" id="UP000015346"/>
    </source>
</evidence>
<protein>
    <submittedName>
        <fullName evidence="1">Ferric iron reductase FhuF-like transporter/FhuF 2Fe-2S C-terminal domain protein</fullName>
    </submittedName>
</protein>
<keyword evidence="2" id="KW-1185">Reference proteome</keyword>
<accession>S9QSX8</accession>
<comment type="caution">
    <text evidence="1">The sequence shown here is derived from an EMBL/GenBank/DDBJ whole genome shotgun (WGS) entry which is preliminary data.</text>
</comment>